<dbReference type="SUPFAM" id="SSF47819">
    <property type="entry name" value="HRDC-like"/>
    <property type="match status" value="1"/>
</dbReference>
<dbReference type="InterPro" id="IPR036397">
    <property type="entry name" value="RNaseH_sf"/>
</dbReference>
<gene>
    <name evidence="2" type="ORF">GCM10011383_01860</name>
</gene>
<name>A0ABQ1TIC6_9BACT</name>
<evidence type="ECO:0000313" key="3">
    <source>
        <dbReference type="Proteomes" id="UP000632273"/>
    </source>
</evidence>
<reference evidence="3" key="1">
    <citation type="journal article" date="2019" name="Int. J. Syst. Evol. Microbiol.">
        <title>The Global Catalogue of Microorganisms (GCM) 10K type strain sequencing project: providing services to taxonomists for standard genome sequencing and annotation.</title>
        <authorList>
            <consortium name="The Broad Institute Genomics Platform"/>
            <consortium name="The Broad Institute Genome Sequencing Center for Infectious Disease"/>
            <person name="Wu L."/>
            <person name="Ma J."/>
        </authorList>
    </citation>
    <scope>NUCLEOTIDE SEQUENCE [LARGE SCALE GENOMIC DNA]</scope>
    <source>
        <strain evidence="3">CGMCC 1.15197</strain>
    </source>
</reference>
<dbReference type="Gene3D" id="1.10.150.80">
    <property type="entry name" value="HRDC domain"/>
    <property type="match status" value="1"/>
</dbReference>
<sequence length="425" mass="48921">MLAFPAGASYLYSYQNQSPVALLLWFPPCIISFLMTDIQYLTTSTDIQQTADTLRASSRLAVDLEFDDMRHRYGRNLALIQIFDGQKVYLIDPIPLTNPAHELEPIWVLLRDPAIEKVFHSCKSDILLLDELYGVHVRHITDTSVQYTLLGESDNNISLGRLIQSELGLEVDKGEQKSNWLKRPLTEAQKLYAANDVLYLFELSDRLTAKLTDLGRAHWAEEENKALEEVRYTRDERPYLRIAGKYRIQPNEMPLFRDLYLLRDRIAKELDRPPYMVFANDRLPELVRAMPQDATDWKATRGLHPELKRSPYLDQLAALSPDNFVPVPEPALPAEQRRFPFRRRLSGEKAARADAREQLLTALKTHITTDINGYVANLVLSNRLIADIIELGAEQVLRPWQKTILRETTERHGLDYNLIAEPFEA</sequence>
<comment type="caution">
    <text evidence="2">The sequence shown here is derived from an EMBL/GenBank/DDBJ whole genome shotgun (WGS) entry which is preliminary data.</text>
</comment>
<dbReference type="InterPro" id="IPR002562">
    <property type="entry name" value="3'-5'_exonuclease_dom"/>
</dbReference>
<dbReference type="RefSeq" id="WP_188810056.1">
    <property type="nucleotide sequence ID" value="NZ_BMHT01000001.1"/>
</dbReference>
<dbReference type="SMART" id="SM00474">
    <property type="entry name" value="35EXOc"/>
    <property type="match status" value="1"/>
</dbReference>
<dbReference type="InterPro" id="IPR012337">
    <property type="entry name" value="RNaseH-like_sf"/>
</dbReference>
<dbReference type="CDD" id="cd06142">
    <property type="entry name" value="RNaseD_exo"/>
    <property type="match status" value="1"/>
</dbReference>
<dbReference type="PANTHER" id="PTHR47649:SF1">
    <property type="entry name" value="RIBONUCLEASE D"/>
    <property type="match status" value="1"/>
</dbReference>
<organism evidence="2 3">
    <name type="scientific">Hymenobacter cavernae</name>
    <dbReference type="NCBI Taxonomy" id="2044852"/>
    <lineage>
        <taxon>Bacteria</taxon>
        <taxon>Pseudomonadati</taxon>
        <taxon>Bacteroidota</taxon>
        <taxon>Cytophagia</taxon>
        <taxon>Cytophagales</taxon>
        <taxon>Hymenobacteraceae</taxon>
        <taxon>Hymenobacter</taxon>
    </lineage>
</organism>
<dbReference type="PROSITE" id="PS50967">
    <property type="entry name" value="HRDC"/>
    <property type="match status" value="1"/>
</dbReference>
<dbReference type="EMBL" id="BMHT01000001">
    <property type="protein sequence ID" value="GGE94752.1"/>
    <property type="molecule type" value="Genomic_DNA"/>
</dbReference>
<protein>
    <recommendedName>
        <fullName evidence="1">HRDC domain-containing protein</fullName>
    </recommendedName>
</protein>
<dbReference type="Pfam" id="PF00570">
    <property type="entry name" value="HRDC"/>
    <property type="match status" value="1"/>
</dbReference>
<dbReference type="Gene3D" id="3.30.420.10">
    <property type="entry name" value="Ribonuclease H-like superfamily/Ribonuclease H"/>
    <property type="match status" value="1"/>
</dbReference>
<dbReference type="InterPro" id="IPR010997">
    <property type="entry name" value="HRDC-like_sf"/>
</dbReference>
<accession>A0ABQ1TIC6</accession>
<dbReference type="InterPro" id="IPR044876">
    <property type="entry name" value="HRDC_dom_sf"/>
</dbReference>
<dbReference type="PANTHER" id="PTHR47649">
    <property type="entry name" value="RIBONUCLEASE D"/>
    <property type="match status" value="1"/>
</dbReference>
<dbReference type="Proteomes" id="UP000632273">
    <property type="component" value="Unassembled WGS sequence"/>
</dbReference>
<proteinExistence type="predicted"/>
<evidence type="ECO:0000313" key="2">
    <source>
        <dbReference type="EMBL" id="GGE94752.1"/>
    </source>
</evidence>
<feature type="domain" description="HRDC" evidence="1">
    <location>
        <begin position="249"/>
        <end position="330"/>
    </location>
</feature>
<dbReference type="Pfam" id="PF01612">
    <property type="entry name" value="DNA_pol_A_exo1"/>
    <property type="match status" value="1"/>
</dbReference>
<dbReference type="SUPFAM" id="SSF53098">
    <property type="entry name" value="Ribonuclease H-like"/>
    <property type="match status" value="1"/>
</dbReference>
<dbReference type="InterPro" id="IPR002121">
    <property type="entry name" value="HRDC_dom"/>
</dbReference>
<dbReference type="InterPro" id="IPR051086">
    <property type="entry name" value="RNase_D-like"/>
</dbReference>
<evidence type="ECO:0000259" key="1">
    <source>
        <dbReference type="PROSITE" id="PS50967"/>
    </source>
</evidence>
<keyword evidence="3" id="KW-1185">Reference proteome</keyword>